<feature type="transmembrane region" description="Helical" evidence="11">
    <location>
        <begin position="187"/>
        <end position="206"/>
    </location>
</feature>
<comment type="function">
    <text evidence="1">Golgi membrane protein involved in vesicular trafficking and spindle migration.</text>
</comment>
<evidence type="ECO:0000256" key="8">
    <source>
        <dbReference type="ARBA" id="ARBA00023034"/>
    </source>
</evidence>
<evidence type="ECO:0000256" key="2">
    <source>
        <dbReference type="ARBA" id="ARBA00004653"/>
    </source>
</evidence>
<evidence type="ECO:0000313" key="13">
    <source>
        <dbReference type="EMBL" id="KAF9469055.1"/>
    </source>
</evidence>
<evidence type="ECO:0000256" key="1">
    <source>
        <dbReference type="ARBA" id="ARBA00002978"/>
    </source>
</evidence>
<keyword evidence="9 11" id="KW-0472">Membrane</keyword>
<feature type="region of interest" description="Disordered" evidence="10">
    <location>
        <begin position="421"/>
        <end position="442"/>
    </location>
</feature>
<accession>A0A9P5YK40</accession>
<evidence type="ECO:0000256" key="5">
    <source>
        <dbReference type="ARBA" id="ARBA00020673"/>
    </source>
</evidence>
<keyword evidence="7 11" id="KW-1133">Transmembrane helix</keyword>
<dbReference type="GO" id="GO:0000022">
    <property type="term" value="P:mitotic spindle elongation"/>
    <property type="evidence" value="ECO:0007669"/>
    <property type="project" value="TreeGrafter"/>
</dbReference>
<evidence type="ECO:0000256" key="4">
    <source>
        <dbReference type="ARBA" id="ARBA00013533"/>
    </source>
</evidence>
<dbReference type="InterPro" id="IPR051076">
    <property type="entry name" value="Golgi_membrane_TVP38/TMEM64"/>
</dbReference>
<dbReference type="AlphaFoldDB" id="A0A9P5YK40"/>
<dbReference type="GO" id="GO:0016192">
    <property type="term" value="P:vesicle-mediated transport"/>
    <property type="evidence" value="ECO:0007669"/>
    <property type="project" value="TreeGrafter"/>
</dbReference>
<evidence type="ECO:0000256" key="3">
    <source>
        <dbReference type="ARBA" id="ARBA00008640"/>
    </source>
</evidence>
<feature type="domain" description="VTT" evidence="12">
    <location>
        <begin position="207"/>
        <end position="321"/>
    </location>
</feature>
<dbReference type="Proteomes" id="UP000807353">
    <property type="component" value="Unassembled WGS sequence"/>
</dbReference>
<dbReference type="InterPro" id="IPR032816">
    <property type="entry name" value="VTT_dom"/>
</dbReference>
<comment type="similarity">
    <text evidence="3">Belongs to the TVP38/TMEM64 family.</text>
</comment>
<evidence type="ECO:0000256" key="6">
    <source>
        <dbReference type="ARBA" id="ARBA00022692"/>
    </source>
</evidence>
<evidence type="ECO:0000313" key="14">
    <source>
        <dbReference type="Proteomes" id="UP000807353"/>
    </source>
</evidence>
<protein>
    <recommendedName>
        <fullName evidence="4">Golgi apparatus membrane protein TVP38</fullName>
    </recommendedName>
    <alternativeName>
        <fullName evidence="5">Golgi apparatus membrane protein tvp38</fullName>
    </alternativeName>
</protein>
<feature type="region of interest" description="Disordered" evidence="10">
    <location>
        <begin position="1"/>
        <end position="78"/>
    </location>
</feature>
<dbReference type="OrthoDB" id="166803at2759"/>
<evidence type="ECO:0000256" key="10">
    <source>
        <dbReference type="SAM" id="MobiDB-lite"/>
    </source>
</evidence>
<evidence type="ECO:0000256" key="11">
    <source>
        <dbReference type="SAM" id="Phobius"/>
    </source>
</evidence>
<reference evidence="13" key="1">
    <citation type="submission" date="2020-11" db="EMBL/GenBank/DDBJ databases">
        <authorList>
            <consortium name="DOE Joint Genome Institute"/>
            <person name="Ahrendt S."/>
            <person name="Riley R."/>
            <person name="Andreopoulos W."/>
            <person name="Labutti K."/>
            <person name="Pangilinan J."/>
            <person name="Ruiz-Duenas F.J."/>
            <person name="Barrasa J.M."/>
            <person name="Sanchez-Garcia M."/>
            <person name="Camarero S."/>
            <person name="Miyauchi S."/>
            <person name="Serrano A."/>
            <person name="Linde D."/>
            <person name="Babiker R."/>
            <person name="Drula E."/>
            <person name="Ayuso-Fernandez I."/>
            <person name="Pacheco R."/>
            <person name="Padilla G."/>
            <person name="Ferreira P."/>
            <person name="Barriuso J."/>
            <person name="Kellner H."/>
            <person name="Castanera R."/>
            <person name="Alfaro M."/>
            <person name="Ramirez L."/>
            <person name="Pisabarro A.G."/>
            <person name="Kuo A."/>
            <person name="Tritt A."/>
            <person name="Lipzen A."/>
            <person name="He G."/>
            <person name="Yan M."/>
            <person name="Ng V."/>
            <person name="Cullen D."/>
            <person name="Martin F."/>
            <person name="Rosso M.-N."/>
            <person name="Henrissat B."/>
            <person name="Hibbett D."/>
            <person name="Martinez A.T."/>
            <person name="Grigoriev I.V."/>
        </authorList>
    </citation>
    <scope>NUCLEOTIDE SEQUENCE</scope>
    <source>
        <strain evidence="13">CBS 247.69</strain>
    </source>
</reference>
<keyword evidence="8" id="KW-0333">Golgi apparatus</keyword>
<feature type="transmembrane region" description="Helical" evidence="11">
    <location>
        <begin position="146"/>
        <end position="166"/>
    </location>
</feature>
<dbReference type="GO" id="GO:0000139">
    <property type="term" value="C:Golgi membrane"/>
    <property type="evidence" value="ECO:0007669"/>
    <property type="project" value="UniProtKB-SubCell"/>
</dbReference>
<dbReference type="PANTHER" id="PTHR47549">
    <property type="entry name" value="GOLGI APPARATUS MEMBRANE PROTEIN TVP38-RELATED"/>
    <property type="match status" value="1"/>
</dbReference>
<keyword evidence="14" id="KW-1185">Reference proteome</keyword>
<feature type="transmembrane region" description="Helical" evidence="11">
    <location>
        <begin position="348"/>
        <end position="366"/>
    </location>
</feature>
<evidence type="ECO:0000256" key="9">
    <source>
        <dbReference type="ARBA" id="ARBA00023136"/>
    </source>
</evidence>
<gene>
    <name evidence="13" type="ORF">BDZ94DRAFT_1245260</name>
</gene>
<evidence type="ECO:0000259" key="12">
    <source>
        <dbReference type="Pfam" id="PF09335"/>
    </source>
</evidence>
<dbReference type="EMBL" id="MU150231">
    <property type="protein sequence ID" value="KAF9469055.1"/>
    <property type="molecule type" value="Genomic_DNA"/>
</dbReference>
<feature type="transmembrane region" description="Helical" evidence="11">
    <location>
        <begin position="218"/>
        <end position="242"/>
    </location>
</feature>
<comment type="subcellular location">
    <subcellularLocation>
        <location evidence="2">Golgi apparatus membrane</location>
        <topology evidence="2">Multi-pass membrane protein</topology>
    </subcellularLocation>
</comment>
<sequence length="442" mass="49400">MEHPRRPLSLNLSSSSPARPVSTSPSPLHRQSQSPFRYVHFNRDTDDLDEKATPLTNFAGERARPPTPGSSAHPHKPKSLASVIYSDPHYQPRTARPHHASLSSQSTSSFLRQPAPLLAPNRVHSQTSAPYTRPRGLRIANLIRPWIPLILYALTTLAFVVAIALYRNEVFARLDELSHWLQSDEQFGHAILFFLIFLTTFPPVPLYSTLITLSGYTFGLWTGAIISYFAALTGALTVFIISRTFFRDCISRWLSSTVTIKRVVRAVEKRPKLLFLIRLAPYPYNVMNCLLAASPTLTLRTYTVCTSLSLFKVIIHTSMGASIHSFKDYHLVDPKEPSEPHEHSLTELWTVFGIVLCIAILVYLSIVARKAVDEELDDEPVATYDTEETMAFLASAEESSDLESGRVRSMAESPFRTQHHLIPIQPPGVNAGSGGGETGRRW</sequence>
<keyword evidence="6 11" id="KW-0812">Transmembrane</keyword>
<evidence type="ECO:0000256" key="7">
    <source>
        <dbReference type="ARBA" id="ARBA00022989"/>
    </source>
</evidence>
<feature type="compositionally biased region" description="Low complexity" evidence="10">
    <location>
        <begin position="7"/>
        <end position="27"/>
    </location>
</feature>
<comment type="caution">
    <text evidence="13">The sequence shown here is derived from an EMBL/GenBank/DDBJ whole genome shotgun (WGS) entry which is preliminary data.</text>
</comment>
<dbReference type="Pfam" id="PF09335">
    <property type="entry name" value="VTT_dom"/>
    <property type="match status" value="1"/>
</dbReference>
<proteinExistence type="inferred from homology"/>
<dbReference type="PANTHER" id="PTHR47549:SF3">
    <property type="entry name" value="GOLGI APPARATUS MEMBRANE PROTEIN TVP38"/>
    <property type="match status" value="1"/>
</dbReference>
<organism evidence="13 14">
    <name type="scientific">Collybia nuda</name>
    <dbReference type="NCBI Taxonomy" id="64659"/>
    <lineage>
        <taxon>Eukaryota</taxon>
        <taxon>Fungi</taxon>
        <taxon>Dikarya</taxon>
        <taxon>Basidiomycota</taxon>
        <taxon>Agaricomycotina</taxon>
        <taxon>Agaricomycetes</taxon>
        <taxon>Agaricomycetidae</taxon>
        <taxon>Agaricales</taxon>
        <taxon>Tricholomatineae</taxon>
        <taxon>Clitocybaceae</taxon>
        <taxon>Collybia</taxon>
    </lineage>
</organism>
<name>A0A9P5YK40_9AGAR</name>
<feature type="compositionally biased region" description="Gly residues" evidence="10">
    <location>
        <begin position="431"/>
        <end position="442"/>
    </location>
</feature>